<proteinExistence type="predicted"/>
<feature type="compositionally biased region" description="Basic and acidic residues" evidence="2">
    <location>
        <begin position="59"/>
        <end position="70"/>
    </location>
</feature>
<sequence length="991" mass="116211">MKSNANIEQSAIIPKTSDNPKVDEMLSENDQSSNMDSDSDCQKKLVRHNPQNMPTSTNEKCKIQIDDKTRKSPSKNSYKIQYEITDSSNQITNDKDNIPVNYRIQKIKNLSNGNNNTLSADTYTYNESGEEIQSLSNSLNSVESGNIIYVNAQKEKADQFVTFFDELSKIQTEDFKDISNQRSLLLEKMQSLLGIIEQYELIIKQEEERRIIVENNDSQIQEQINEFQNQNEILHEEITALLNDKLQENNDEIQDENFYSFILSAFQKVINNYEKQIQSKYIERRQYEFLLQQLEQSISLLSGISNMNDESSKKTYILTQCARIGHYIDEQMNTNCIDNLSNENSFCQFDPQTLIETFFKNMDDQLNNSIEEEENREEEEFAHRKMPYKEIILFFIGVNKINELLSNKNQDLIKENEELKNLLANQNLQIKDYEEWKQKQLENISLIEDTLGYQNSNSEFSLNDVSPETIKYPPEEAIKNLIQVYNDVLSENKILVDDVRKLRKPQEMEQTFDDIKTQFISLERDFTKEKVKFDETVKELVSSIQEKDKTISEHKSVISQLFEKKQKYKEEIKKSYSDINVYQTQISELENQVKTLNEQNESMKQKSANLESNVDQLQNEKTQHQTQLDEVIDSMKIKEKKYKKKILKFKKQLCDIDKVQEENEKKFVKMIETNKKNNQRLKDQIELREKEIESLKNSLNELVGKIKEFQANEQILNSRINLMKKKEEALTTEKDLIKKNSSEKLDFASKKIESMRNSLLTIMKNLFDYEPQQYNISFESLITIFSDILTKNNSQFSNTKIKCDQLNNDLLSIKNENLLLKKEIDKISSRSGSDKKCRVTFEPINLSELHKWEIWAKSLCNRICHYNLTNPNELRFAIEETMMCSIGYKNVYQKLEFLRREKKIFVLLMNQNKNPTNISQSRKIASYSSIHMKSIIFMVIFCGRIRKITGAKAIESIISTNVSIGQSFSESQMKSLDESIFARTNLHYYPS</sequence>
<dbReference type="PANTHER" id="PTHR18947:SF28">
    <property type="entry name" value="GIRDIN, ISOFORM A"/>
    <property type="match status" value="1"/>
</dbReference>
<comment type="caution">
    <text evidence="3">The sequence shown here is derived from an EMBL/GenBank/DDBJ whole genome shotgun (WGS) entry which is preliminary data.</text>
</comment>
<reference evidence="3 4" key="1">
    <citation type="submission" date="2024-04" db="EMBL/GenBank/DDBJ databases">
        <title>Tritrichomonas musculus Genome.</title>
        <authorList>
            <person name="Alves-Ferreira E."/>
            <person name="Grigg M."/>
            <person name="Lorenzi H."/>
            <person name="Galac M."/>
        </authorList>
    </citation>
    <scope>NUCLEOTIDE SEQUENCE [LARGE SCALE GENOMIC DNA]</scope>
    <source>
        <strain evidence="3 4">EAF2021</strain>
    </source>
</reference>
<feature type="coiled-coil region" evidence="1">
    <location>
        <begin position="671"/>
        <end position="712"/>
    </location>
</feature>
<evidence type="ECO:0000256" key="2">
    <source>
        <dbReference type="SAM" id="MobiDB-lite"/>
    </source>
</evidence>
<keyword evidence="4" id="KW-1185">Reference proteome</keyword>
<dbReference type="EMBL" id="JAPFFF010000007">
    <property type="protein sequence ID" value="KAK8885437.1"/>
    <property type="molecule type" value="Genomic_DNA"/>
</dbReference>
<keyword evidence="1" id="KW-0175">Coiled coil</keyword>
<dbReference type="Proteomes" id="UP001470230">
    <property type="component" value="Unassembled WGS sequence"/>
</dbReference>
<protein>
    <submittedName>
        <fullName evidence="3">Uncharacterized protein</fullName>
    </submittedName>
</protein>
<feature type="coiled-coil region" evidence="1">
    <location>
        <begin position="551"/>
        <end position="634"/>
    </location>
</feature>
<gene>
    <name evidence="3" type="ORF">M9Y10_040885</name>
</gene>
<feature type="compositionally biased region" description="Polar residues" evidence="2">
    <location>
        <begin position="49"/>
        <end position="58"/>
    </location>
</feature>
<evidence type="ECO:0000313" key="3">
    <source>
        <dbReference type="EMBL" id="KAK8885437.1"/>
    </source>
</evidence>
<name>A0ABR2K4N1_9EUKA</name>
<feature type="coiled-coil region" evidence="1">
    <location>
        <begin position="189"/>
        <end position="244"/>
    </location>
</feature>
<organism evidence="3 4">
    <name type="scientific">Tritrichomonas musculus</name>
    <dbReference type="NCBI Taxonomy" id="1915356"/>
    <lineage>
        <taxon>Eukaryota</taxon>
        <taxon>Metamonada</taxon>
        <taxon>Parabasalia</taxon>
        <taxon>Tritrichomonadida</taxon>
        <taxon>Tritrichomonadidae</taxon>
        <taxon>Tritrichomonas</taxon>
    </lineage>
</organism>
<accession>A0ABR2K4N1</accession>
<feature type="region of interest" description="Disordered" evidence="2">
    <location>
        <begin position="1"/>
        <end position="76"/>
    </location>
</feature>
<feature type="coiled-coil region" evidence="1">
    <location>
        <begin position="398"/>
        <end position="436"/>
    </location>
</feature>
<evidence type="ECO:0000313" key="4">
    <source>
        <dbReference type="Proteomes" id="UP001470230"/>
    </source>
</evidence>
<evidence type="ECO:0000256" key="1">
    <source>
        <dbReference type="SAM" id="Coils"/>
    </source>
</evidence>
<dbReference type="PANTHER" id="PTHR18947">
    <property type="entry name" value="HOOK PROTEINS"/>
    <property type="match status" value="1"/>
</dbReference>